<feature type="transmembrane region" description="Helical" evidence="9">
    <location>
        <begin position="27"/>
        <end position="47"/>
    </location>
</feature>
<feature type="domain" description="Cation efflux protein cytoplasmic" evidence="12">
    <location>
        <begin position="263"/>
        <end position="304"/>
    </location>
</feature>
<dbReference type="InterPro" id="IPR040079">
    <property type="entry name" value="Glutathione_S-Trfase"/>
</dbReference>
<dbReference type="GO" id="GO:0005385">
    <property type="term" value="F:zinc ion transmembrane transporter activity"/>
    <property type="evidence" value="ECO:0007669"/>
    <property type="project" value="TreeGrafter"/>
</dbReference>
<feature type="transmembrane region" description="Helical" evidence="9">
    <location>
        <begin position="59"/>
        <end position="77"/>
    </location>
</feature>
<evidence type="ECO:0000256" key="4">
    <source>
        <dbReference type="ARBA" id="ARBA00022692"/>
    </source>
</evidence>
<dbReference type="PANTHER" id="PTHR45820">
    <property type="entry name" value="FI23527P1"/>
    <property type="match status" value="1"/>
</dbReference>
<proteinExistence type="inferred from homology"/>
<evidence type="ECO:0000256" key="3">
    <source>
        <dbReference type="ARBA" id="ARBA00022448"/>
    </source>
</evidence>
<evidence type="ECO:0000313" key="14">
    <source>
        <dbReference type="Proteomes" id="UP000596902"/>
    </source>
</evidence>
<dbReference type="Gene3D" id="1.20.1050.10">
    <property type="match status" value="1"/>
</dbReference>
<dbReference type="SUPFAM" id="SSF160240">
    <property type="entry name" value="Cation efflux protein cytoplasmic domain-like"/>
    <property type="match status" value="1"/>
</dbReference>
<reference evidence="13" key="2">
    <citation type="submission" date="2020-08" db="EMBL/GenBank/DDBJ databases">
        <title>Draft Genome Sequence of Cumin Blight Pathogen Alternaria burnsii.</title>
        <authorList>
            <person name="Feng Z."/>
        </authorList>
    </citation>
    <scope>NUCLEOTIDE SEQUENCE</scope>
    <source>
        <strain evidence="13">CBS107.38</strain>
    </source>
</reference>
<dbReference type="InterPro" id="IPR016639">
    <property type="entry name" value="GST_Omega/GSH"/>
</dbReference>
<evidence type="ECO:0000313" key="13">
    <source>
        <dbReference type="EMBL" id="KAF7673309.1"/>
    </source>
</evidence>
<comment type="subcellular location">
    <subcellularLocation>
        <location evidence="1">Membrane</location>
        <topology evidence="1">Multi-pass membrane protein</topology>
    </subcellularLocation>
</comment>
<dbReference type="InterPro" id="IPR047047">
    <property type="entry name" value="GST_Omega-like_C"/>
</dbReference>
<dbReference type="RefSeq" id="XP_038783644.1">
    <property type="nucleotide sequence ID" value="XM_038933679.1"/>
</dbReference>
<dbReference type="Gene3D" id="3.40.30.10">
    <property type="entry name" value="Glutaredoxin"/>
    <property type="match status" value="1"/>
</dbReference>
<evidence type="ECO:0000256" key="8">
    <source>
        <dbReference type="SAM" id="MobiDB-lite"/>
    </source>
</evidence>
<gene>
    <name evidence="13" type="ORF">GT037_008632</name>
</gene>
<dbReference type="InterPro" id="IPR036249">
    <property type="entry name" value="Thioredoxin-like_sf"/>
</dbReference>
<dbReference type="Pfam" id="PF13410">
    <property type="entry name" value="GST_C_2"/>
    <property type="match status" value="1"/>
</dbReference>
<feature type="transmembrane region" description="Helical" evidence="9">
    <location>
        <begin position="193"/>
        <end position="220"/>
    </location>
</feature>
<evidence type="ECO:0000256" key="6">
    <source>
        <dbReference type="ARBA" id="ARBA00022989"/>
    </source>
</evidence>
<dbReference type="SUPFAM" id="SSF47616">
    <property type="entry name" value="GST C-terminal domain-like"/>
    <property type="match status" value="1"/>
</dbReference>
<dbReference type="EMBL" id="JAAABM010000013">
    <property type="protein sequence ID" value="KAF7673309.1"/>
    <property type="molecule type" value="Genomic_DNA"/>
</dbReference>
<dbReference type="GO" id="GO:0006882">
    <property type="term" value="P:intracellular zinc ion homeostasis"/>
    <property type="evidence" value="ECO:0007669"/>
    <property type="project" value="TreeGrafter"/>
</dbReference>
<name>A0A8H7ED76_9PLEO</name>
<keyword evidence="3" id="KW-0813">Transport</keyword>
<evidence type="ECO:0000256" key="9">
    <source>
        <dbReference type="SAM" id="Phobius"/>
    </source>
</evidence>
<comment type="caution">
    <text evidence="13">The sequence shown here is derived from an EMBL/GenBank/DDBJ whole genome shotgun (WGS) entry which is preliminary data.</text>
</comment>
<evidence type="ECO:0000259" key="11">
    <source>
        <dbReference type="Pfam" id="PF13409"/>
    </source>
</evidence>
<feature type="transmembrane region" description="Helical" evidence="9">
    <location>
        <begin position="226"/>
        <end position="247"/>
    </location>
</feature>
<dbReference type="SFLD" id="SFLDG01206">
    <property type="entry name" value="Xi.1"/>
    <property type="match status" value="1"/>
</dbReference>
<dbReference type="FunFam" id="3.40.30.10:FF:000475">
    <property type="entry name" value="Cell wall organization protein/glutathione transferase (Gto3), putative"/>
    <property type="match status" value="1"/>
</dbReference>
<dbReference type="GO" id="GO:0004364">
    <property type="term" value="F:glutathione transferase activity"/>
    <property type="evidence" value="ECO:0007669"/>
    <property type="project" value="InterPro"/>
</dbReference>
<keyword evidence="4 9" id="KW-0812">Transmembrane</keyword>
<dbReference type="Pfam" id="PF16916">
    <property type="entry name" value="ZT_dimer"/>
    <property type="match status" value="1"/>
</dbReference>
<dbReference type="InterPro" id="IPR058533">
    <property type="entry name" value="Cation_efflux_TM"/>
</dbReference>
<sequence length="700" mass="78384">MAHSHNNDESARDHKHSRFQVHRKTRLRAVIAISFCFFAAEISVGFYTKSLALVADAFHYLNDLIGFIVALVAVQVTDRKTSPPDLSFGWARASLLGAFFNGSFLFALGISIALQSIERFISIERVQNPKLVLIIGCVGLFLNIVSALFLHEHDHDHGSAGNGDEESISTTPTHENHLHLTATPKRHGMDLGILGVLIHVIGDAINNIGVIISAVIIWVVKSPNRFYIDPAVSMWIAIMILLTAVPLTKRSGKILLQSAPLGVKIEDVKHDLEAIPGVLSVHELHVWRLDQKKAVASAHIVVTDPDIASFMKKAKVFSQCLHAYGIHSATLQPELAVPPEELHGVKSTDREAASGPTSGTNTARISTEKMSGKEIHNYGTDDGWHGVIKEGGEFPPEKDRYHLYIGLFCPFAHRPNLVRHLKHLQTYLPVSIVRPYPKGEPGWRFDATYPNATPDHLFNSQFMHQLYFRDDPAYKGKYSVPLLWDKKSNRIVNNESAEMLKWLPSAFNSVQENSIEAEVDFYPQELRQKIDEISPWLQSLICAGVYKAGFAPNQEGYEKGVIPLFAALNRLEELVHSNGGPYILGTKLTELDILAYPTIVRFDTVYSQHFKTNLGSIRHDYPVLNNWLKNLYHNVEGFRESTDFKHIKENYTKSHKDINPLSITPLGPYPDVEEGYEDGWGKLKPGKVSHPRVLEAQSKL</sequence>
<keyword evidence="6 9" id="KW-1133">Transmembrane helix</keyword>
<dbReference type="InterPro" id="IPR027469">
    <property type="entry name" value="Cation_efflux_TMD_sf"/>
</dbReference>
<dbReference type="InterPro" id="IPR004045">
    <property type="entry name" value="Glutathione_S-Trfase_N"/>
</dbReference>
<reference evidence="13" key="1">
    <citation type="submission" date="2020-01" db="EMBL/GenBank/DDBJ databases">
        <authorList>
            <person name="Feng Z.H.Z."/>
        </authorList>
    </citation>
    <scope>NUCLEOTIDE SEQUENCE</scope>
    <source>
        <strain evidence="13">CBS107.38</strain>
    </source>
</reference>
<evidence type="ECO:0000256" key="1">
    <source>
        <dbReference type="ARBA" id="ARBA00004141"/>
    </source>
</evidence>
<dbReference type="Proteomes" id="UP000596902">
    <property type="component" value="Unassembled WGS sequence"/>
</dbReference>
<evidence type="ECO:0000256" key="2">
    <source>
        <dbReference type="ARBA" id="ARBA00008873"/>
    </source>
</evidence>
<dbReference type="SFLD" id="SFLDG01148">
    <property type="entry name" value="Xi_(cytGST)"/>
    <property type="match status" value="1"/>
</dbReference>
<protein>
    <submittedName>
        <fullName evidence="13">Uncharacterized protein</fullName>
    </submittedName>
</protein>
<dbReference type="GeneID" id="62206857"/>
<feature type="domain" description="Cation efflux protein transmembrane" evidence="10">
    <location>
        <begin position="29"/>
        <end position="256"/>
    </location>
</feature>
<keyword evidence="5" id="KW-0862">Zinc</keyword>
<feature type="domain" description="GST N-terminal" evidence="11">
    <location>
        <begin position="408"/>
        <end position="504"/>
    </location>
</feature>
<dbReference type="Gene3D" id="1.20.1510.10">
    <property type="entry name" value="Cation efflux protein transmembrane domain"/>
    <property type="match status" value="1"/>
</dbReference>
<feature type="transmembrane region" description="Helical" evidence="9">
    <location>
        <begin position="131"/>
        <end position="150"/>
    </location>
</feature>
<keyword evidence="7 9" id="KW-0472">Membrane</keyword>
<dbReference type="Pfam" id="PF13409">
    <property type="entry name" value="GST_N_2"/>
    <property type="match status" value="1"/>
</dbReference>
<evidence type="ECO:0000259" key="12">
    <source>
        <dbReference type="Pfam" id="PF16916"/>
    </source>
</evidence>
<dbReference type="AlphaFoldDB" id="A0A8H7ED76"/>
<dbReference type="InterPro" id="IPR036282">
    <property type="entry name" value="Glutathione-S-Trfase_C_sf"/>
</dbReference>
<organism evidence="13 14">
    <name type="scientific">Alternaria burnsii</name>
    <dbReference type="NCBI Taxonomy" id="1187904"/>
    <lineage>
        <taxon>Eukaryota</taxon>
        <taxon>Fungi</taxon>
        <taxon>Dikarya</taxon>
        <taxon>Ascomycota</taxon>
        <taxon>Pezizomycotina</taxon>
        <taxon>Dothideomycetes</taxon>
        <taxon>Pleosporomycetidae</taxon>
        <taxon>Pleosporales</taxon>
        <taxon>Pleosporineae</taxon>
        <taxon>Pleosporaceae</taxon>
        <taxon>Alternaria</taxon>
        <taxon>Alternaria sect. Alternaria</taxon>
    </lineage>
</organism>
<evidence type="ECO:0000256" key="5">
    <source>
        <dbReference type="ARBA" id="ARBA00022833"/>
    </source>
</evidence>
<dbReference type="CDD" id="cd03190">
    <property type="entry name" value="GST_C_Omega_like"/>
    <property type="match status" value="1"/>
</dbReference>
<dbReference type="Pfam" id="PF01545">
    <property type="entry name" value="Cation_efflux"/>
    <property type="match status" value="1"/>
</dbReference>
<dbReference type="NCBIfam" id="TIGR01297">
    <property type="entry name" value="CDF"/>
    <property type="match status" value="1"/>
</dbReference>
<feature type="region of interest" description="Disordered" evidence="8">
    <location>
        <begin position="344"/>
        <end position="363"/>
    </location>
</feature>
<dbReference type="SFLD" id="SFLDS00019">
    <property type="entry name" value="Glutathione_Transferase_(cytos"/>
    <property type="match status" value="1"/>
</dbReference>
<keyword evidence="14" id="KW-1185">Reference proteome</keyword>
<dbReference type="SUPFAM" id="SSF161111">
    <property type="entry name" value="Cation efflux protein transmembrane domain-like"/>
    <property type="match status" value="1"/>
</dbReference>
<dbReference type="SUPFAM" id="SSF52833">
    <property type="entry name" value="Thioredoxin-like"/>
    <property type="match status" value="1"/>
</dbReference>
<dbReference type="InterPro" id="IPR002524">
    <property type="entry name" value="Cation_efflux"/>
</dbReference>
<comment type="similarity">
    <text evidence="2">Belongs to the cation diffusion facilitator (CDF) transporter (TC 2.A.4) family. SLC30A subfamily.</text>
</comment>
<dbReference type="InterPro" id="IPR027470">
    <property type="entry name" value="Cation_efflux_CTD"/>
</dbReference>
<evidence type="ECO:0000259" key="10">
    <source>
        <dbReference type="Pfam" id="PF01545"/>
    </source>
</evidence>
<feature type="transmembrane region" description="Helical" evidence="9">
    <location>
        <begin position="89"/>
        <end position="111"/>
    </location>
</feature>
<dbReference type="InterPro" id="IPR036837">
    <property type="entry name" value="Cation_efflux_CTD_sf"/>
</dbReference>
<accession>A0A8H7ED76</accession>
<dbReference type="PANTHER" id="PTHR45820:SF5">
    <property type="entry name" value="DIFFUSION FACILITATOR FAMILY METAL ION TRANSPORTER, PUTATIVE-RELATED"/>
    <property type="match status" value="1"/>
</dbReference>
<evidence type="ECO:0000256" key="7">
    <source>
        <dbReference type="ARBA" id="ARBA00023136"/>
    </source>
</evidence>
<dbReference type="GO" id="GO:0016020">
    <property type="term" value="C:membrane"/>
    <property type="evidence" value="ECO:0007669"/>
    <property type="project" value="UniProtKB-SubCell"/>
</dbReference>